<dbReference type="Pfam" id="PF01966">
    <property type="entry name" value="HD"/>
    <property type="match status" value="1"/>
</dbReference>
<dbReference type="EMBL" id="WIXK01000001">
    <property type="protein sequence ID" value="MQY41211.1"/>
    <property type="molecule type" value="Genomic_DNA"/>
</dbReference>
<gene>
    <name evidence="4" type="ORF">GG681_01020</name>
</gene>
<dbReference type="NCBIfam" id="NF002326">
    <property type="entry name" value="PRK01286.1-1"/>
    <property type="match status" value="1"/>
</dbReference>
<evidence type="ECO:0000256" key="2">
    <source>
        <dbReference type="HAMAP-Rule" id="MF_01212"/>
    </source>
</evidence>
<evidence type="ECO:0000259" key="3">
    <source>
        <dbReference type="PROSITE" id="PS51831"/>
    </source>
</evidence>
<dbReference type="SUPFAM" id="SSF109604">
    <property type="entry name" value="HD-domain/PDEase-like"/>
    <property type="match status" value="1"/>
</dbReference>
<keyword evidence="5" id="KW-1185">Reference proteome</keyword>
<name>A0A844AT54_9RHOB</name>
<sequence>MPCCSGIYNIERCASGDKISLRKRSLTYAPFATLPTQSRGRRVPEEESSFRSPYQRDRDRIIHASAFRRLKHKTQVFVEHEGDNYRTRLTHSIEVGQVARTIAGALGINQELTEAVALAHDLGHTPFGHTGEDALHELMQPFGGFDHNAQAIRIVTKLERHYAEFDGLNLTWETLEAIAKHNGPVVGALPWALAECNAEIDLELHTHASTEAQVAALADDIAYNNHDLHDGLRSGLFSDEDICNLPIIDAAFAEVDRKYPGIDAVRRRHEALRRVFGILVGDVIDTTRANLDGAGVSSVAEVRALGRPVVAFSDPLWQDLKQIRAFLFARMYRAPSVMVVRHHVAKVVEDLFGHYLAHSFDMPERWHPEIRACGDDITRARLISDYIAGMTDRFALQLHAQIFPERAVDAPLTSQLG</sequence>
<evidence type="ECO:0000313" key="5">
    <source>
        <dbReference type="Proteomes" id="UP000436694"/>
    </source>
</evidence>
<dbReference type="NCBIfam" id="TIGR01353">
    <property type="entry name" value="dGTP_triPase"/>
    <property type="match status" value="1"/>
</dbReference>
<dbReference type="InterPro" id="IPR006261">
    <property type="entry name" value="dGTPase"/>
</dbReference>
<organism evidence="4 5">
    <name type="scientific">Tritonibacter aquimaris</name>
    <dbReference type="NCBI Taxonomy" id="2663379"/>
    <lineage>
        <taxon>Bacteria</taxon>
        <taxon>Pseudomonadati</taxon>
        <taxon>Pseudomonadota</taxon>
        <taxon>Alphaproteobacteria</taxon>
        <taxon>Rhodobacterales</taxon>
        <taxon>Paracoccaceae</taxon>
        <taxon>Tritonibacter</taxon>
    </lineage>
</organism>
<protein>
    <recommendedName>
        <fullName evidence="2">Deoxyguanosinetriphosphate triphosphohydrolase-like protein</fullName>
    </recommendedName>
</protein>
<accession>A0A844AT54</accession>
<dbReference type="SMART" id="SM00471">
    <property type="entry name" value="HDc"/>
    <property type="match status" value="1"/>
</dbReference>
<dbReference type="AlphaFoldDB" id="A0A844AT54"/>
<dbReference type="PANTHER" id="PTHR35795">
    <property type="entry name" value="SLR1885 PROTEIN"/>
    <property type="match status" value="1"/>
</dbReference>
<dbReference type="Pfam" id="PF13286">
    <property type="entry name" value="HD_assoc"/>
    <property type="match status" value="1"/>
</dbReference>
<dbReference type="CDD" id="cd00077">
    <property type="entry name" value="HDc"/>
    <property type="match status" value="1"/>
</dbReference>
<dbReference type="NCBIfam" id="NF002328">
    <property type="entry name" value="PRK01286.1-3"/>
    <property type="match status" value="1"/>
</dbReference>
<dbReference type="GO" id="GO:0016793">
    <property type="term" value="F:triphosphoric monoester hydrolase activity"/>
    <property type="evidence" value="ECO:0007669"/>
    <property type="project" value="InterPro"/>
</dbReference>
<dbReference type="Proteomes" id="UP000436694">
    <property type="component" value="Unassembled WGS sequence"/>
</dbReference>
<dbReference type="InterPro" id="IPR023023">
    <property type="entry name" value="dNTPase_2"/>
</dbReference>
<feature type="domain" description="HD" evidence="3">
    <location>
        <begin position="88"/>
        <end position="224"/>
    </location>
</feature>
<keyword evidence="1 2" id="KW-0378">Hydrolase</keyword>
<comment type="similarity">
    <text evidence="2">Belongs to the dGTPase family. Type 2 subfamily.</text>
</comment>
<dbReference type="InterPro" id="IPR006674">
    <property type="entry name" value="HD_domain"/>
</dbReference>
<reference evidence="4 5" key="1">
    <citation type="submission" date="2019-10" db="EMBL/GenBank/DDBJ databases">
        <title>Epibacterium sp. nov., isolated from seawater.</title>
        <authorList>
            <person name="Zhang X."/>
            <person name="Li N."/>
        </authorList>
    </citation>
    <scope>NUCLEOTIDE SEQUENCE [LARGE SCALE GENOMIC DNA]</scope>
    <source>
        <strain evidence="4 5">SM1969</strain>
    </source>
</reference>
<dbReference type="InterPro" id="IPR003607">
    <property type="entry name" value="HD/PDEase_dom"/>
</dbReference>
<dbReference type="InterPro" id="IPR026875">
    <property type="entry name" value="PHydrolase_assoc_dom"/>
</dbReference>
<proteinExistence type="inferred from homology"/>
<evidence type="ECO:0000313" key="4">
    <source>
        <dbReference type="EMBL" id="MQY41211.1"/>
    </source>
</evidence>
<dbReference type="PROSITE" id="PS51831">
    <property type="entry name" value="HD"/>
    <property type="match status" value="1"/>
</dbReference>
<dbReference type="InterPro" id="IPR051094">
    <property type="entry name" value="Diverse_Catalytic_Enzymes"/>
</dbReference>
<dbReference type="PANTHER" id="PTHR35795:SF1">
    <property type="entry name" value="BIS(5'-NUCLEOSYL)-TETRAPHOSPHATASE, SYMMETRICAL"/>
    <property type="match status" value="1"/>
</dbReference>
<comment type="caution">
    <text evidence="4">The sequence shown here is derived from an EMBL/GenBank/DDBJ whole genome shotgun (WGS) entry which is preliminary data.</text>
</comment>
<dbReference type="HAMAP" id="MF_01212">
    <property type="entry name" value="dGTPase_type2"/>
    <property type="match status" value="1"/>
</dbReference>
<evidence type="ECO:0000256" key="1">
    <source>
        <dbReference type="ARBA" id="ARBA00022801"/>
    </source>
</evidence>
<dbReference type="Gene3D" id="1.10.3210.10">
    <property type="entry name" value="Hypothetical protein af1432"/>
    <property type="match status" value="1"/>
</dbReference>